<dbReference type="SUPFAM" id="SSF141868">
    <property type="entry name" value="EAL domain-like"/>
    <property type="match status" value="1"/>
</dbReference>
<evidence type="ECO:0000313" key="5">
    <source>
        <dbReference type="EMBL" id="GHC14557.1"/>
    </source>
</evidence>
<dbReference type="RefSeq" id="WP_189513978.1">
    <property type="nucleotide sequence ID" value="NZ_BMZM01000001.1"/>
</dbReference>
<dbReference type="Pfam" id="PF16448">
    <property type="entry name" value="LapD_MoxY_N"/>
    <property type="match status" value="1"/>
</dbReference>
<dbReference type="EMBL" id="BMZM01000001">
    <property type="protein sequence ID" value="GHC14557.1"/>
    <property type="molecule type" value="Genomic_DNA"/>
</dbReference>
<keyword evidence="6" id="KW-1185">Reference proteome</keyword>
<feature type="domain" description="GGDEF" evidence="4">
    <location>
        <begin position="262"/>
        <end position="398"/>
    </location>
</feature>
<keyword evidence="1" id="KW-1133">Transmembrane helix</keyword>
<evidence type="ECO:0000259" key="2">
    <source>
        <dbReference type="PROSITE" id="PS50883"/>
    </source>
</evidence>
<dbReference type="PROSITE" id="PS50887">
    <property type="entry name" value="GGDEF"/>
    <property type="match status" value="1"/>
</dbReference>
<dbReference type="InterPro" id="IPR003660">
    <property type="entry name" value="HAMP_dom"/>
</dbReference>
<keyword evidence="1" id="KW-0812">Transmembrane</keyword>
<dbReference type="PROSITE" id="PS50885">
    <property type="entry name" value="HAMP"/>
    <property type="match status" value="1"/>
</dbReference>
<dbReference type="PANTHER" id="PTHR33121">
    <property type="entry name" value="CYCLIC DI-GMP PHOSPHODIESTERASE PDEF"/>
    <property type="match status" value="1"/>
</dbReference>
<dbReference type="InterPro" id="IPR043128">
    <property type="entry name" value="Rev_trsase/Diguanyl_cyclase"/>
</dbReference>
<evidence type="ECO:0000259" key="3">
    <source>
        <dbReference type="PROSITE" id="PS50885"/>
    </source>
</evidence>
<dbReference type="InterPro" id="IPR050706">
    <property type="entry name" value="Cyclic-di-GMP_PDE-like"/>
</dbReference>
<accession>A0ABQ3F978</accession>
<dbReference type="InterPro" id="IPR032244">
    <property type="entry name" value="LapD_MoxY_N"/>
</dbReference>
<evidence type="ECO:0000256" key="1">
    <source>
        <dbReference type="SAM" id="Phobius"/>
    </source>
</evidence>
<dbReference type="InterPro" id="IPR000160">
    <property type="entry name" value="GGDEF_dom"/>
</dbReference>
<sequence>MSLFLRLVTGVAGLLLLFSIGIFAINVHQTRQSLLDSQRMETANLTQGLSLALVPFVETQDWTSARTLLQATSDGSFVSMLKLEAMGLEAPLVVQNPGVTRAPGWFQSLVSLPQLSTQREISGGWSPLGTITLEADNTLPYNQLWSLGLRLLLWLVIGMALTLALCALGFRRLLTPLHRLSDYIKTLQIEGYAGPIESTRIRELKGITQAVNQLSARLNDQFVAQTAQVIRLQRMAEQDAVSQLGNRAYLTRILDEWLAAPEGGALMILRIDHLSEIYRRDGFEVRDNTIRAIGDYLSGISVYETPIQAARLSAEEFALILPDDSDAGRDELLLTMLDRIDDIVDANPLNDERPHHARAGMVLREPGLQRVAMLSKADNALREAVENDLRWYIAPRESRHGERSRGDWRMVIDNALSRHEAFFVAQPVLLNDGQELHQELFMRLREGEEVHLASSFLPIARHFGIGAQLDHHVLDWLDRHAEHLSMRLALNLTFDLLASHEEVDALIAWLGERPALAARLDMEVTEESMLRHGDNVQRLFRKVWALGGRGGIDRFARDLNSLPVLGKLRPDYVKIDQTFFVRDDVDNEFLHSLCMAAHQIEALVIVTRVESEAQRQRVTAIGADGYQGYLAPAVALNPGVH</sequence>
<feature type="transmembrane region" description="Helical" evidence="1">
    <location>
        <begin position="151"/>
        <end position="170"/>
    </location>
</feature>
<organism evidence="5 6">
    <name type="scientific">Kushneria pakistanensis</name>
    <dbReference type="NCBI Taxonomy" id="1508770"/>
    <lineage>
        <taxon>Bacteria</taxon>
        <taxon>Pseudomonadati</taxon>
        <taxon>Pseudomonadota</taxon>
        <taxon>Gammaproteobacteria</taxon>
        <taxon>Oceanospirillales</taxon>
        <taxon>Halomonadaceae</taxon>
        <taxon>Kushneria</taxon>
    </lineage>
</organism>
<dbReference type="CDD" id="cd01948">
    <property type="entry name" value="EAL"/>
    <property type="match status" value="1"/>
</dbReference>
<dbReference type="Pfam" id="PF00563">
    <property type="entry name" value="EAL"/>
    <property type="match status" value="1"/>
</dbReference>
<dbReference type="PANTHER" id="PTHR33121:SF79">
    <property type="entry name" value="CYCLIC DI-GMP PHOSPHODIESTERASE PDED-RELATED"/>
    <property type="match status" value="1"/>
</dbReference>
<dbReference type="Proteomes" id="UP000604243">
    <property type="component" value="Unassembled WGS sequence"/>
</dbReference>
<comment type="caution">
    <text evidence="5">The sequence shown here is derived from an EMBL/GenBank/DDBJ whole genome shotgun (WGS) entry which is preliminary data.</text>
</comment>
<dbReference type="PROSITE" id="PS50883">
    <property type="entry name" value="EAL"/>
    <property type="match status" value="1"/>
</dbReference>
<name>A0ABQ3F978_9GAMM</name>
<dbReference type="Gene3D" id="3.30.70.270">
    <property type="match status" value="1"/>
</dbReference>
<dbReference type="SMART" id="SM00267">
    <property type="entry name" value="GGDEF"/>
    <property type="match status" value="1"/>
</dbReference>
<dbReference type="InterPro" id="IPR042461">
    <property type="entry name" value="LapD_MoxY_peri_C"/>
</dbReference>
<dbReference type="InterPro" id="IPR001633">
    <property type="entry name" value="EAL_dom"/>
</dbReference>
<dbReference type="Gene3D" id="3.20.20.450">
    <property type="entry name" value="EAL domain"/>
    <property type="match status" value="1"/>
</dbReference>
<dbReference type="SMART" id="SM00052">
    <property type="entry name" value="EAL"/>
    <property type="match status" value="1"/>
</dbReference>
<gene>
    <name evidence="5" type="ORF">GCM10010082_00850</name>
</gene>
<evidence type="ECO:0000313" key="6">
    <source>
        <dbReference type="Proteomes" id="UP000604243"/>
    </source>
</evidence>
<dbReference type="SUPFAM" id="SSF55073">
    <property type="entry name" value="Nucleotide cyclase"/>
    <property type="match status" value="1"/>
</dbReference>
<feature type="domain" description="HAMP" evidence="3">
    <location>
        <begin position="171"/>
        <end position="223"/>
    </location>
</feature>
<dbReference type="InterPro" id="IPR035919">
    <property type="entry name" value="EAL_sf"/>
</dbReference>
<evidence type="ECO:0000259" key="4">
    <source>
        <dbReference type="PROSITE" id="PS50887"/>
    </source>
</evidence>
<dbReference type="InterPro" id="IPR029787">
    <property type="entry name" value="Nucleotide_cyclase"/>
</dbReference>
<proteinExistence type="predicted"/>
<dbReference type="Gene3D" id="6.20.270.20">
    <property type="entry name" value="LapD/MoxY periplasmic domain"/>
    <property type="match status" value="1"/>
</dbReference>
<protein>
    <submittedName>
        <fullName evidence="5">GGDEF domain-containing protein</fullName>
    </submittedName>
</protein>
<dbReference type="Pfam" id="PF00990">
    <property type="entry name" value="GGDEF"/>
    <property type="match status" value="1"/>
</dbReference>
<feature type="domain" description="EAL" evidence="2">
    <location>
        <begin position="405"/>
        <end position="641"/>
    </location>
</feature>
<reference evidence="6" key="1">
    <citation type="journal article" date="2019" name="Int. J. Syst. Evol. Microbiol.">
        <title>The Global Catalogue of Microorganisms (GCM) 10K type strain sequencing project: providing services to taxonomists for standard genome sequencing and annotation.</title>
        <authorList>
            <consortium name="The Broad Institute Genomics Platform"/>
            <consortium name="The Broad Institute Genome Sequencing Center for Infectious Disease"/>
            <person name="Wu L."/>
            <person name="Ma J."/>
        </authorList>
    </citation>
    <scope>NUCLEOTIDE SEQUENCE [LARGE SCALE GENOMIC DNA]</scope>
    <source>
        <strain evidence="6">KCTC 42082</strain>
    </source>
</reference>
<keyword evidence="1" id="KW-0472">Membrane</keyword>